<protein>
    <submittedName>
        <fullName evidence="1">Uncharacterized protein</fullName>
    </submittedName>
</protein>
<proteinExistence type="predicted"/>
<evidence type="ECO:0000313" key="1">
    <source>
        <dbReference type="EMBL" id="HGB14252.1"/>
    </source>
</evidence>
<accession>A0A7C3WLV2</accession>
<gene>
    <name evidence="1" type="ORF">ENV62_03305</name>
</gene>
<comment type="caution">
    <text evidence="1">The sequence shown here is derived from an EMBL/GenBank/DDBJ whole genome shotgun (WGS) entry which is preliminary data.</text>
</comment>
<dbReference type="EMBL" id="DTHB01000027">
    <property type="protein sequence ID" value="HGB14252.1"/>
    <property type="molecule type" value="Genomic_DNA"/>
</dbReference>
<organism evidence="1">
    <name type="scientific">Desulfobacca acetoxidans</name>
    <dbReference type="NCBI Taxonomy" id="60893"/>
    <lineage>
        <taxon>Bacteria</taxon>
        <taxon>Pseudomonadati</taxon>
        <taxon>Thermodesulfobacteriota</taxon>
        <taxon>Desulfobaccia</taxon>
        <taxon>Desulfobaccales</taxon>
        <taxon>Desulfobaccaceae</taxon>
        <taxon>Desulfobacca</taxon>
    </lineage>
</organism>
<dbReference type="AlphaFoldDB" id="A0A7C3WLV2"/>
<sequence length="179" mass="20430">MDLLTRLKQSRARPKEPFRRSSFTVVSALVRRYNLDQQFLDNLKGLSFEKEWVLSQEPRAKEPGGIPPFSLASAEEYHLTREILAALDNPYLRYASSPEELLHSLALYRLNPGLEPEVLARVHFRTLLAREFVHLELSGLERGSEEDSGVAPARRAALQRLLDRLNTFINETMSGNLNT</sequence>
<name>A0A7C3WLV2_9BACT</name>
<reference evidence="1" key="1">
    <citation type="journal article" date="2020" name="mSystems">
        <title>Genome- and Community-Level Interaction Insights into Carbon Utilization and Element Cycling Functions of Hydrothermarchaeota in Hydrothermal Sediment.</title>
        <authorList>
            <person name="Zhou Z."/>
            <person name="Liu Y."/>
            <person name="Xu W."/>
            <person name="Pan J."/>
            <person name="Luo Z.H."/>
            <person name="Li M."/>
        </authorList>
    </citation>
    <scope>NUCLEOTIDE SEQUENCE [LARGE SCALE GENOMIC DNA]</scope>
    <source>
        <strain evidence="1">SpSt-776</strain>
    </source>
</reference>